<name>W7EDM7_BIPV3</name>
<dbReference type="Proteomes" id="UP000054337">
    <property type="component" value="Unassembled WGS sequence"/>
</dbReference>
<dbReference type="HOGENOM" id="CLU_2170623_0_0_1"/>
<dbReference type="EMBL" id="KI968720">
    <property type="protein sequence ID" value="EUN28568.1"/>
    <property type="molecule type" value="Genomic_DNA"/>
</dbReference>
<accession>W7EDM7</accession>
<keyword evidence="1" id="KW-0732">Signal</keyword>
<dbReference type="GeneID" id="26251567"/>
<reference evidence="2 3" key="1">
    <citation type="journal article" date="2013" name="PLoS Genet.">
        <title>Comparative genome structure, secondary metabolite, and effector coding capacity across Cochliobolus pathogens.</title>
        <authorList>
            <person name="Condon B.J."/>
            <person name="Leng Y."/>
            <person name="Wu D."/>
            <person name="Bushley K.E."/>
            <person name="Ohm R.A."/>
            <person name="Otillar R."/>
            <person name="Martin J."/>
            <person name="Schackwitz W."/>
            <person name="Grimwood J."/>
            <person name="MohdZainudin N."/>
            <person name="Xue C."/>
            <person name="Wang R."/>
            <person name="Manning V.A."/>
            <person name="Dhillon B."/>
            <person name="Tu Z.J."/>
            <person name="Steffenson B.J."/>
            <person name="Salamov A."/>
            <person name="Sun H."/>
            <person name="Lowry S."/>
            <person name="LaButti K."/>
            <person name="Han J."/>
            <person name="Copeland A."/>
            <person name="Lindquist E."/>
            <person name="Barry K."/>
            <person name="Schmutz J."/>
            <person name="Baker S.E."/>
            <person name="Ciuffetti L.M."/>
            <person name="Grigoriev I.V."/>
            <person name="Zhong S."/>
            <person name="Turgeon B.G."/>
        </authorList>
    </citation>
    <scope>NUCLEOTIDE SEQUENCE [LARGE SCALE GENOMIC DNA]</scope>
    <source>
        <strain evidence="2 3">FI3</strain>
    </source>
</reference>
<protein>
    <recommendedName>
        <fullName evidence="4">Hydrophobin</fullName>
    </recommendedName>
</protein>
<keyword evidence="3" id="KW-1185">Reference proteome</keyword>
<sequence length="110" mass="11946">MQFLTLLSLGLSATFVLAAPTADLTGAALTKRQAICGDGNRGSPLCFGGILYTCTTVVMGDANVIDRVSLAVGVRLWNVMRQERDVIPNYVTTHFLHPARTLKRNPSHFN</sequence>
<evidence type="ECO:0008006" key="4">
    <source>
        <dbReference type="Google" id="ProtNLM"/>
    </source>
</evidence>
<feature type="chain" id="PRO_5004893986" description="Hydrophobin" evidence="1">
    <location>
        <begin position="19"/>
        <end position="110"/>
    </location>
</feature>
<dbReference type="AlphaFoldDB" id="W7EDM7"/>
<organism evidence="2 3">
    <name type="scientific">Bipolaris victoriae (strain FI3)</name>
    <name type="common">Victoria blight of oats agent</name>
    <name type="synonym">Cochliobolus victoriae</name>
    <dbReference type="NCBI Taxonomy" id="930091"/>
    <lineage>
        <taxon>Eukaryota</taxon>
        <taxon>Fungi</taxon>
        <taxon>Dikarya</taxon>
        <taxon>Ascomycota</taxon>
        <taxon>Pezizomycotina</taxon>
        <taxon>Dothideomycetes</taxon>
        <taxon>Pleosporomycetidae</taxon>
        <taxon>Pleosporales</taxon>
        <taxon>Pleosporineae</taxon>
        <taxon>Pleosporaceae</taxon>
        <taxon>Bipolaris</taxon>
    </lineage>
</organism>
<evidence type="ECO:0000313" key="2">
    <source>
        <dbReference type="EMBL" id="EUN28568.1"/>
    </source>
</evidence>
<evidence type="ECO:0000313" key="3">
    <source>
        <dbReference type="Proteomes" id="UP000054337"/>
    </source>
</evidence>
<proteinExistence type="predicted"/>
<feature type="signal peptide" evidence="1">
    <location>
        <begin position="1"/>
        <end position="18"/>
    </location>
</feature>
<gene>
    <name evidence="2" type="ORF">COCVIDRAFT_14804</name>
</gene>
<evidence type="ECO:0000256" key="1">
    <source>
        <dbReference type="SAM" id="SignalP"/>
    </source>
</evidence>
<dbReference type="RefSeq" id="XP_014558044.1">
    <property type="nucleotide sequence ID" value="XM_014702558.1"/>
</dbReference>